<sequence>MNNNKLDEAAILAGCKGVFSKTSYITHTGQEGKPEEYEKKGGTRSAFTGKQLATAPLKDGKTVDVYFTKKHDWISDKDPYVDRIRYKDSNQEKKKGFYTSDFSKRDEFTNTIRTEQWREQLKGENMHAKKALDMFAEATGLEASQLRTSQKAEPELFMYDQVYEKEDPSFDGASRTHRDTKNKTMLSRDRANGEMMTTTALAFQAPEEHHKPEHARKPLVRETFFRKTNVFFPEGCAADPST</sequence>
<organism evidence="1 2">
    <name type="scientific">Chlamydomonas schloesseri</name>
    <dbReference type="NCBI Taxonomy" id="2026947"/>
    <lineage>
        <taxon>Eukaryota</taxon>
        <taxon>Viridiplantae</taxon>
        <taxon>Chlorophyta</taxon>
        <taxon>core chlorophytes</taxon>
        <taxon>Chlorophyceae</taxon>
        <taxon>CS clade</taxon>
        <taxon>Chlamydomonadales</taxon>
        <taxon>Chlamydomonadaceae</taxon>
        <taxon>Chlamydomonas</taxon>
    </lineage>
</organism>
<evidence type="ECO:0000313" key="2">
    <source>
        <dbReference type="Proteomes" id="UP000613740"/>
    </source>
</evidence>
<evidence type="ECO:0008006" key="3">
    <source>
        <dbReference type="Google" id="ProtNLM"/>
    </source>
</evidence>
<keyword evidence="2" id="KW-1185">Reference proteome</keyword>
<name>A0A835W7N6_9CHLO</name>
<accession>A0A835W7N6</accession>
<evidence type="ECO:0000313" key="1">
    <source>
        <dbReference type="EMBL" id="KAG2440413.1"/>
    </source>
</evidence>
<proteinExistence type="predicted"/>
<comment type="caution">
    <text evidence="1">The sequence shown here is derived from an EMBL/GenBank/DDBJ whole genome shotgun (WGS) entry which is preliminary data.</text>
</comment>
<dbReference type="AlphaFoldDB" id="A0A835W7N6"/>
<dbReference type="Proteomes" id="UP000613740">
    <property type="component" value="Unassembled WGS sequence"/>
</dbReference>
<dbReference type="OrthoDB" id="10254482at2759"/>
<reference evidence="1" key="1">
    <citation type="journal article" date="2020" name="bioRxiv">
        <title>Comparative genomics of Chlamydomonas.</title>
        <authorList>
            <person name="Craig R.J."/>
            <person name="Hasan A.R."/>
            <person name="Ness R.W."/>
            <person name="Keightley P.D."/>
        </authorList>
    </citation>
    <scope>NUCLEOTIDE SEQUENCE</scope>
    <source>
        <strain evidence="1">CCAP 11/173</strain>
    </source>
</reference>
<protein>
    <recommendedName>
        <fullName evidence="3">Flagellar associated protein</fullName>
    </recommendedName>
</protein>
<dbReference type="EMBL" id="JAEHOD010000038">
    <property type="protein sequence ID" value="KAG2440413.1"/>
    <property type="molecule type" value="Genomic_DNA"/>
</dbReference>
<gene>
    <name evidence="1" type="ORF">HYH02_010301</name>
</gene>